<organism evidence="1 2">
    <name type="scientific">Chiloscyllium punctatum</name>
    <name type="common">Brownbanded bambooshark</name>
    <name type="synonym">Hemiscyllium punctatum</name>
    <dbReference type="NCBI Taxonomy" id="137246"/>
    <lineage>
        <taxon>Eukaryota</taxon>
        <taxon>Metazoa</taxon>
        <taxon>Chordata</taxon>
        <taxon>Craniata</taxon>
        <taxon>Vertebrata</taxon>
        <taxon>Chondrichthyes</taxon>
        <taxon>Elasmobranchii</taxon>
        <taxon>Galeomorphii</taxon>
        <taxon>Galeoidea</taxon>
        <taxon>Orectolobiformes</taxon>
        <taxon>Hemiscylliidae</taxon>
        <taxon>Chiloscyllium</taxon>
    </lineage>
</organism>
<dbReference type="AlphaFoldDB" id="A0A401TI44"/>
<sequence>RDTNSQCGSASQLDASLVNDNAIPSPFASLKPIANHGGLTKAPPCEGTSNIDAHAEPSFCVKMMDTEKAAEDKDAGTNSFELIGNEDFEEFALEFDDYDLWESINSHLQGTEKSK</sequence>
<keyword evidence="2" id="KW-1185">Reference proteome</keyword>
<reference evidence="1 2" key="1">
    <citation type="journal article" date="2018" name="Nat. Ecol. Evol.">
        <title>Shark genomes provide insights into elasmobranch evolution and the origin of vertebrates.</title>
        <authorList>
            <person name="Hara Y"/>
            <person name="Yamaguchi K"/>
            <person name="Onimaru K"/>
            <person name="Kadota M"/>
            <person name="Koyanagi M"/>
            <person name="Keeley SD"/>
            <person name="Tatsumi K"/>
            <person name="Tanaka K"/>
            <person name="Motone F"/>
            <person name="Kageyama Y"/>
            <person name="Nozu R"/>
            <person name="Adachi N"/>
            <person name="Nishimura O"/>
            <person name="Nakagawa R"/>
            <person name="Tanegashima C"/>
            <person name="Kiyatake I"/>
            <person name="Matsumoto R"/>
            <person name="Murakumo K"/>
            <person name="Nishida K"/>
            <person name="Terakita A"/>
            <person name="Kuratani S"/>
            <person name="Sato K"/>
            <person name="Hyodo S Kuraku.S."/>
        </authorList>
    </citation>
    <scope>NUCLEOTIDE SEQUENCE [LARGE SCALE GENOMIC DNA]</scope>
</reference>
<proteinExistence type="predicted"/>
<name>A0A401TI44_CHIPU</name>
<dbReference type="Proteomes" id="UP000287033">
    <property type="component" value="Unassembled WGS sequence"/>
</dbReference>
<feature type="non-terminal residue" evidence="1">
    <location>
        <position position="1"/>
    </location>
</feature>
<accession>A0A401TI44</accession>
<comment type="caution">
    <text evidence="1">The sequence shown here is derived from an EMBL/GenBank/DDBJ whole genome shotgun (WGS) entry which is preliminary data.</text>
</comment>
<protein>
    <submittedName>
        <fullName evidence="1">Uncharacterized protein</fullName>
    </submittedName>
</protein>
<evidence type="ECO:0000313" key="1">
    <source>
        <dbReference type="EMBL" id="GCC42334.1"/>
    </source>
</evidence>
<dbReference type="EMBL" id="BEZZ01070661">
    <property type="protein sequence ID" value="GCC42334.1"/>
    <property type="molecule type" value="Genomic_DNA"/>
</dbReference>
<gene>
    <name evidence="1" type="ORF">chiPu_0026018</name>
</gene>
<evidence type="ECO:0000313" key="2">
    <source>
        <dbReference type="Proteomes" id="UP000287033"/>
    </source>
</evidence>